<accession>A0AAW2RY42</accession>
<evidence type="ECO:0000256" key="1">
    <source>
        <dbReference type="ARBA" id="ARBA00022614"/>
    </source>
</evidence>
<feature type="domain" description="NB-ARC" evidence="4">
    <location>
        <begin position="182"/>
        <end position="232"/>
    </location>
</feature>
<feature type="domain" description="NB-ARC" evidence="4">
    <location>
        <begin position="126"/>
        <end position="180"/>
    </location>
</feature>
<evidence type="ECO:0000256" key="3">
    <source>
        <dbReference type="ARBA" id="ARBA00022821"/>
    </source>
</evidence>
<dbReference type="Gene3D" id="3.80.10.10">
    <property type="entry name" value="Ribonuclease Inhibitor"/>
    <property type="match status" value="1"/>
</dbReference>
<organism evidence="6">
    <name type="scientific">Sesamum radiatum</name>
    <name type="common">Black benniseed</name>
    <dbReference type="NCBI Taxonomy" id="300843"/>
    <lineage>
        <taxon>Eukaryota</taxon>
        <taxon>Viridiplantae</taxon>
        <taxon>Streptophyta</taxon>
        <taxon>Embryophyta</taxon>
        <taxon>Tracheophyta</taxon>
        <taxon>Spermatophyta</taxon>
        <taxon>Magnoliopsida</taxon>
        <taxon>eudicotyledons</taxon>
        <taxon>Gunneridae</taxon>
        <taxon>Pentapetalae</taxon>
        <taxon>asterids</taxon>
        <taxon>lamiids</taxon>
        <taxon>Lamiales</taxon>
        <taxon>Pedaliaceae</taxon>
        <taxon>Sesamum</taxon>
    </lineage>
</organism>
<dbReference type="InterPro" id="IPR027417">
    <property type="entry name" value="P-loop_NTPase"/>
</dbReference>
<dbReference type="EMBL" id="JACGWJ010000012">
    <property type="protein sequence ID" value="KAL0385142.1"/>
    <property type="molecule type" value="Genomic_DNA"/>
</dbReference>
<reference evidence="6" key="2">
    <citation type="journal article" date="2024" name="Plant">
        <title>Genomic evolution and insights into agronomic trait innovations of Sesamum species.</title>
        <authorList>
            <person name="Miao H."/>
            <person name="Wang L."/>
            <person name="Qu L."/>
            <person name="Liu H."/>
            <person name="Sun Y."/>
            <person name="Le M."/>
            <person name="Wang Q."/>
            <person name="Wei S."/>
            <person name="Zheng Y."/>
            <person name="Lin W."/>
            <person name="Duan Y."/>
            <person name="Cao H."/>
            <person name="Xiong S."/>
            <person name="Wang X."/>
            <person name="Wei L."/>
            <person name="Li C."/>
            <person name="Ma Q."/>
            <person name="Ju M."/>
            <person name="Zhao R."/>
            <person name="Li G."/>
            <person name="Mu C."/>
            <person name="Tian Q."/>
            <person name="Mei H."/>
            <person name="Zhang T."/>
            <person name="Gao T."/>
            <person name="Zhang H."/>
        </authorList>
    </citation>
    <scope>NUCLEOTIDE SEQUENCE</scope>
    <source>
        <strain evidence="6">G02</strain>
    </source>
</reference>
<dbReference type="InterPro" id="IPR042197">
    <property type="entry name" value="Apaf_helical"/>
</dbReference>
<feature type="domain" description="Disease resistance R13L4/SHOC-2-like LRR" evidence="5">
    <location>
        <begin position="378"/>
        <end position="648"/>
    </location>
</feature>
<sequence>MAYAAVLSLKHTIQRLLNSSHQIPILPPYPEIIQLAYEKVEPLERHLTKVAQVGARDSEWMKAVEKEIREAAVRLADLIESSAHVSFSESHIVCGFDGVLCHGSEERGLDYLLKGGRRLRSTSAMKKQLRKLKGFLTSGSRRCQIVSIWGMAGIGKTTLAKEVYGDPDIFSHFECRVFVSLLPEDTNGSRVLLTTRIEGAARIFRSIVCHKMRLLTEKDSWDLLCEKVFGKEHSCRPQLEEAGKKIANKCGGLPLAIIAIAKHLFEAEPTPEYWSKVAEKEVLNIIGADPEMSKALYLSYNRLPPSLQLEYQAMEDLEELECNSVVLVCQQSSYGKIKTCKLHSVFRHLCIKEAGKDKVFHILYSYANQGKHHPYPVPMCLDFRLLRVLDALTIRFYGFPIELVKLIQLRYLSFTYIGKLPASISKLQNLQYLIVHQYLSIRSSRAHHSNLPMEIWDMKELRHLQVMGSDLPAPTPEYACLPNLLTLLGISARSCTKGVLRGLPKLQKLGTRIELPLDVAEPLFCSDHLVHLADHRYLESFKCSIVNPSPRLQVLGRSHPIPILPRRLRKLTLSGLGFPWEYMSNIAKLRNLEVLKLRCYAFQGPEWKSLHGKFRSLTYILIEDTDLEYWRVRHTHFPRLQRLFIHHCYKLKEIPFGIEETIEMLEIVDGSPSLVASAKEIQEEQQRLGNEYLQVCVKCSSEDDHKTKS</sequence>
<keyword evidence="3" id="KW-0611">Plant defense</keyword>
<reference evidence="6" key="1">
    <citation type="submission" date="2020-06" db="EMBL/GenBank/DDBJ databases">
        <authorList>
            <person name="Li T."/>
            <person name="Hu X."/>
            <person name="Zhang T."/>
            <person name="Song X."/>
            <person name="Zhang H."/>
            <person name="Dai N."/>
            <person name="Sheng W."/>
            <person name="Hou X."/>
            <person name="Wei L."/>
        </authorList>
    </citation>
    <scope>NUCLEOTIDE SEQUENCE</scope>
    <source>
        <strain evidence="6">G02</strain>
        <tissue evidence="6">Leaf</tissue>
    </source>
</reference>
<dbReference type="SUPFAM" id="SSF52058">
    <property type="entry name" value="L domain-like"/>
    <property type="match status" value="1"/>
</dbReference>
<dbReference type="Gene3D" id="1.20.5.4130">
    <property type="match status" value="1"/>
</dbReference>
<evidence type="ECO:0000259" key="5">
    <source>
        <dbReference type="Pfam" id="PF23598"/>
    </source>
</evidence>
<name>A0AAW2RY42_SESRA</name>
<dbReference type="InterPro" id="IPR032675">
    <property type="entry name" value="LRR_dom_sf"/>
</dbReference>
<comment type="caution">
    <text evidence="6">The sequence shown here is derived from an EMBL/GenBank/DDBJ whole genome shotgun (WGS) entry which is preliminary data.</text>
</comment>
<dbReference type="PANTHER" id="PTHR15140:SF33">
    <property type="entry name" value="LATE BLIGHT RESISTANCE PROTEIN HOMOLOG R1A-3 ISOFORM X1"/>
    <property type="match status" value="1"/>
</dbReference>
<proteinExistence type="predicted"/>
<dbReference type="GO" id="GO:0043531">
    <property type="term" value="F:ADP binding"/>
    <property type="evidence" value="ECO:0007669"/>
    <property type="project" value="InterPro"/>
</dbReference>
<gene>
    <name evidence="6" type="ORF">Sradi_2908500</name>
</gene>
<dbReference type="PANTHER" id="PTHR15140">
    <property type="entry name" value="TUBULIN-SPECIFIC CHAPERONE E"/>
    <property type="match status" value="1"/>
</dbReference>
<protein>
    <submittedName>
        <fullName evidence="6">Late blight resistance proteinR1A-4</fullName>
    </submittedName>
</protein>
<dbReference type="Pfam" id="PF00931">
    <property type="entry name" value="NB-ARC"/>
    <property type="match status" value="2"/>
</dbReference>
<dbReference type="Gene3D" id="1.10.8.430">
    <property type="entry name" value="Helical domain of apoptotic protease-activating factors"/>
    <property type="match status" value="1"/>
</dbReference>
<dbReference type="InterPro" id="IPR055414">
    <property type="entry name" value="LRR_R13L4/SHOC2-like"/>
</dbReference>
<evidence type="ECO:0000256" key="2">
    <source>
        <dbReference type="ARBA" id="ARBA00022737"/>
    </source>
</evidence>
<dbReference type="GO" id="GO:0006952">
    <property type="term" value="P:defense response"/>
    <property type="evidence" value="ECO:0007669"/>
    <property type="project" value="UniProtKB-KW"/>
</dbReference>
<evidence type="ECO:0000313" key="6">
    <source>
        <dbReference type="EMBL" id="KAL0385142.1"/>
    </source>
</evidence>
<evidence type="ECO:0000259" key="4">
    <source>
        <dbReference type="Pfam" id="PF00931"/>
    </source>
</evidence>
<dbReference type="SUPFAM" id="SSF52540">
    <property type="entry name" value="P-loop containing nucleoside triphosphate hydrolases"/>
    <property type="match status" value="1"/>
</dbReference>
<keyword evidence="2" id="KW-0677">Repeat</keyword>
<dbReference type="Gene3D" id="3.40.50.300">
    <property type="entry name" value="P-loop containing nucleotide triphosphate hydrolases"/>
    <property type="match status" value="1"/>
</dbReference>
<dbReference type="AlphaFoldDB" id="A0AAW2RY42"/>
<keyword evidence="1" id="KW-0433">Leucine-rich repeat</keyword>
<dbReference type="InterPro" id="IPR002182">
    <property type="entry name" value="NB-ARC"/>
</dbReference>
<dbReference type="Pfam" id="PF23598">
    <property type="entry name" value="LRR_14"/>
    <property type="match status" value="1"/>
</dbReference>